<keyword evidence="3 5" id="KW-0949">S-adenosyl-L-methionine</keyword>
<name>A0A520MY65_9GAMM</name>
<dbReference type="Proteomes" id="UP000318710">
    <property type="component" value="Unassembled WGS sequence"/>
</dbReference>
<dbReference type="EC" id="2.1.1.177" evidence="5"/>
<comment type="catalytic activity">
    <reaction evidence="5">
        <text>pseudouridine(1915) in 23S rRNA + S-adenosyl-L-methionine = N(3)-methylpseudouridine(1915) in 23S rRNA + S-adenosyl-L-homocysteine + H(+)</text>
        <dbReference type="Rhea" id="RHEA:42752"/>
        <dbReference type="Rhea" id="RHEA-COMP:10221"/>
        <dbReference type="Rhea" id="RHEA-COMP:10222"/>
        <dbReference type="ChEBI" id="CHEBI:15378"/>
        <dbReference type="ChEBI" id="CHEBI:57856"/>
        <dbReference type="ChEBI" id="CHEBI:59789"/>
        <dbReference type="ChEBI" id="CHEBI:65314"/>
        <dbReference type="ChEBI" id="CHEBI:74486"/>
        <dbReference type="EC" id="2.1.1.177"/>
    </reaction>
</comment>
<keyword evidence="1 5" id="KW-0489">Methyltransferase</keyword>
<evidence type="ECO:0000256" key="4">
    <source>
        <dbReference type="ARBA" id="ARBA00038303"/>
    </source>
</evidence>
<dbReference type="PIRSF" id="PIRSF004505">
    <property type="entry name" value="MT_bac"/>
    <property type="match status" value="1"/>
</dbReference>
<dbReference type="EMBL" id="SHBF01000032">
    <property type="protein sequence ID" value="RZO26177.1"/>
    <property type="molecule type" value="Genomic_DNA"/>
</dbReference>
<dbReference type="PANTHER" id="PTHR33603:SF1">
    <property type="entry name" value="RIBOSOMAL RNA LARGE SUBUNIT METHYLTRANSFERASE H"/>
    <property type="match status" value="1"/>
</dbReference>
<dbReference type="SUPFAM" id="SSF75217">
    <property type="entry name" value="alpha/beta knot"/>
    <property type="match status" value="1"/>
</dbReference>
<comment type="caution">
    <text evidence="5">Lacks conserved residue(s) required for the propagation of feature annotation.</text>
</comment>
<dbReference type="AlphaFoldDB" id="A0A520MY65"/>
<evidence type="ECO:0000256" key="5">
    <source>
        <dbReference type="HAMAP-Rule" id="MF_00658"/>
    </source>
</evidence>
<dbReference type="Gene3D" id="3.40.1280.10">
    <property type="match status" value="1"/>
</dbReference>
<comment type="similarity">
    <text evidence="4 5">Belongs to the RNA methyltransferase RlmH family.</text>
</comment>
<dbReference type="InterPro" id="IPR029026">
    <property type="entry name" value="tRNA_m1G_MTases_N"/>
</dbReference>
<dbReference type="GO" id="GO:0005737">
    <property type="term" value="C:cytoplasm"/>
    <property type="evidence" value="ECO:0007669"/>
    <property type="project" value="UniProtKB-SubCell"/>
</dbReference>
<reference evidence="6 7" key="1">
    <citation type="submission" date="2019-02" db="EMBL/GenBank/DDBJ databases">
        <title>Prokaryotic population dynamics and viral predation in marine succession experiment using metagenomics: the confinement effect.</title>
        <authorList>
            <person name="Haro-Moreno J.M."/>
            <person name="Rodriguez-Valera F."/>
            <person name="Lopez-Perez M."/>
        </authorList>
    </citation>
    <scope>NUCLEOTIDE SEQUENCE [LARGE SCALE GENOMIC DNA]</scope>
    <source>
        <strain evidence="6">MED-G160</strain>
    </source>
</reference>
<evidence type="ECO:0000313" key="7">
    <source>
        <dbReference type="Proteomes" id="UP000318710"/>
    </source>
</evidence>
<keyword evidence="5" id="KW-0698">rRNA processing</keyword>
<dbReference type="InterPro" id="IPR003742">
    <property type="entry name" value="RlmH-like"/>
</dbReference>
<comment type="subunit">
    <text evidence="5">Homodimer.</text>
</comment>
<dbReference type="CDD" id="cd18081">
    <property type="entry name" value="RlmH-like"/>
    <property type="match status" value="1"/>
</dbReference>
<comment type="caution">
    <text evidence="6">The sequence shown here is derived from an EMBL/GenBank/DDBJ whole genome shotgun (WGS) entry which is preliminary data.</text>
</comment>
<dbReference type="InterPro" id="IPR029028">
    <property type="entry name" value="Alpha/beta_knot_MTases"/>
</dbReference>
<sequence>MIIKIISIGNKLNTWEQDSINFYLKQLPKNLKIEFVNLKSHQNPNYSESELIKKESQLIMSKLSKDDFIIAFDMNGVQICSKKFSDLVFNNQESDKTITFVIGGSFGLSSEIKDNSNKVLSASLFTFPHRLFRLILVEQIYRAHTIVNNMPYHK</sequence>
<organism evidence="6 7">
    <name type="scientific">SAR86 cluster bacterium</name>
    <dbReference type="NCBI Taxonomy" id="2030880"/>
    <lineage>
        <taxon>Bacteria</taxon>
        <taxon>Pseudomonadati</taxon>
        <taxon>Pseudomonadota</taxon>
        <taxon>Gammaproteobacteria</taxon>
        <taxon>SAR86 cluster</taxon>
    </lineage>
</organism>
<evidence type="ECO:0000256" key="3">
    <source>
        <dbReference type="ARBA" id="ARBA00022691"/>
    </source>
</evidence>
<comment type="subcellular location">
    <subcellularLocation>
        <location evidence="5">Cytoplasm</location>
    </subcellularLocation>
</comment>
<evidence type="ECO:0000256" key="1">
    <source>
        <dbReference type="ARBA" id="ARBA00022603"/>
    </source>
</evidence>
<comment type="function">
    <text evidence="5">Specifically methylates the pseudouridine at position 1915 (m3Psi1915) in 23S rRNA.</text>
</comment>
<accession>A0A520MY65</accession>
<dbReference type="HAMAP" id="MF_00658">
    <property type="entry name" value="23SrRNA_methyltr_H"/>
    <property type="match status" value="1"/>
</dbReference>
<gene>
    <name evidence="5" type="primary">rlmH</name>
    <name evidence="6" type="ORF">EVA93_04385</name>
</gene>
<protein>
    <recommendedName>
        <fullName evidence="5">Ribosomal RNA large subunit methyltransferase H</fullName>
        <ecNumber evidence="5">2.1.1.177</ecNumber>
    </recommendedName>
    <alternativeName>
        <fullName evidence="5">23S rRNA (pseudouridine1915-N3)-methyltransferase</fullName>
    </alternativeName>
    <alternativeName>
        <fullName evidence="5">23S rRNA m3Psi1915 methyltransferase</fullName>
    </alternativeName>
    <alternativeName>
        <fullName evidence="5">rRNA (pseudouridine-N3-)-methyltransferase RlmH</fullName>
    </alternativeName>
</protein>
<keyword evidence="2 5" id="KW-0808">Transferase</keyword>
<keyword evidence="5" id="KW-0963">Cytoplasm</keyword>
<feature type="binding site" evidence="5">
    <location>
        <position position="103"/>
    </location>
    <ligand>
        <name>S-adenosyl-L-methionine</name>
        <dbReference type="ChEBI" id="CHEBI:59789"/>
    </ligand>
</feature>
<dbReference type="Pfam" id="PF02590">
    <property type="entry name" value="SPOUT_MTase"/>
    <property type="match status" value="1"/>
</dbReference>
<evidence type="ECO:0000256" key="2">
    <source>
        <dbReference type="ARBA" id="ARBA00022679"/>
    </source>
</evidence>
<dbReference type="GO" id="GO:0070038">
    <property type="term" value="F:rRNA (pseudouridine-N3-)-methyltransferase activity"/>
    <property type="evidence" value="ECO:0007669"/>
    <property type="project" value="UniProtKB-UniRule"/>
</dbReference>
<evidence type="ECO:0000313" key="6">
    <source>
        <dbReference type="EMBL" id="RZO26177.1"/>
    </source>
</evidence>
<dbReference type="PANTHER" id="PTHR33603">
    <property type="entry name" value="METHYLTRANSFERASE"/>
    <property type="match status" value="1"/>
</dbReference>
<proteinExistence type="inferred from homology"/>